<evidence type="ECO:0000256" key="6">
    <source>
        <dbReference type="ARBA" id="ARBA00022723"/>
    </source>
</evidence>
<dbReference type="Pfam" id="PF00266">
    <property type="entry name" value="Aminotran_5"/>
    <property type="match status" value="1"/>
</dbReference>
<evidence type="ECO:0000256" key="3">
    <source>
        <dbReference type="ARBA" id="ARBA00012239"/>
    </source>
</evidence>
<keyword evidence="8" id="KW-0408">Iron</keyword>
<evidence type="ECO:0000256" key="9">
    <source>
        <dbReference type="ARBA" id="ARBA00023014"/>
    </source>
</evidence>
<dbReference type="Gene3D" id="3.40.640.10">
    <property type="entry name" value="Type I PLP-dependent aspartate aminotransferase-like (Major domain)"/>
    <property type="match status" value="1"/>
</dbReference>
<keyword evidence="4" id="KW-0808">Transferase</keyword>
<evidence type="ECO:0000256" key="5">
    <source>
        <dbReference type="ARBA" id="ARBA00022714"/>
    </source>
</evidence>
<evidence type="ECO:0000256" key="10">
    <source>
        <dbReference type="ARBA" id="ARBA00050776"/>
    </source>
</evidence>
<protein>
    <recommendedName>
        <fullName evidence="3">cysteine desulfurase</fullName>
        <ecNumber evidence="3">2.8.1.7</ecNumber>
    </recommendedName>
</protein>
<dbReference type="EMBL" id="LR217737">
    <property type="protein sequence ID" value="VFP87258.1"/>
    <property type="molecule type" value="Genomic_DNA"/>
</dbReference>
<evidence type="ECO:0000259" key="12">
    <source>
        <dbReference type="Pfam" id="PF00266"/>
    </source>
</evidence>
<dbReference type="AlphaFoldDB" id="A0A803FSW9"/>
<comment type="catalytic activity">
    <reaction evidence="10">
        <text>(sulfur carrier)-H + L-cysteine = (sulfur carrier)-SH + L-alanine</text>
        <dbReference type="Rhea" id="RHEA:43892"/>
        <dbReference type="Rhea" id="RHEA-COMP:14737"/>
        <dbReference type="Rhea" id="RHEA-COMP:14739"/>
        <dbReference type="ChEBI" id="CHEBI:29917"/>
        <dbReference type="ChEBI" id="CHEBI:35235"/>
        <dbReference type="ChEBI" id="CHEBI:57972"/>
        <dbReference type="ChEBI" id="CHEBI:64428"/>
        <dbReference type="EC" id="2.8.1.7"/>
    </reaction>
</comment>
<organism evidence="13 14">
    <name type="scientific">Candidatus Erwinia haradaeae</name>
    <dbReference type="NCBI Taxonomy" id="1922217"/>
    <lineage>
        <taxon>Bacteria</taxon>
        <taxon>Pseudomonadati</taxon>
        <taxon>Pseudomonadota</taxon>
        <taxon>Gammaproteobacteria</taxon>
        <taxon>Enterobacterales</taxon>
        <taxon>Erwiniaceae</taxon>
        <taxon>Erwinia</taxon>
    </lineage>
</organism>
<dbReference type="Gene3D" id="3.90.1150.10">
    <property type="entry name" value="Aspartate Aminotransferase, domain 1"/>
    <property type="match status" value="1"/>
</dbReference>
<evidence type="ECO:0000256" key="11">
    <source>
        <dbReference type="RuleBase" id="RU004504"/>
    </source>
</evidence>
<dbReference type="InterPro" id="IPR015421">
    <property type="entry name" value="PyrdxlP-dep_Trfase_major"/>
</dbReference>
<keyword evidence="6" id="KW-0479">Metal-binding</keyword>
<dbReference type="EC" id="2.8.1.7" evidence="3"/>
<dbReference type="OrthoDB" id="9808002at2"/>
<proteinExistence type="inferred from homology"/>
<dbReference type="GO" id="GO:0051537">
    <property type="term" value="F:2 iron, 2 sulfur cluster binding"/>
    <property type="evidence" value="ECO:0007669"/>
    <property type="project" value="UniProtKB-KW"/>
</dbReference>
<keyword evidence="7" id="KW-0663">Pyridoxal phosphate</keyword>
<dbReference type="GO" id="GO:0031071">
    <property type="term" value="F:cysteine desulfurase activity"/>
    <property type="evidence" value="ECO:0007669"/>
    <property type="project" value="UniProtKB-EC"/>
</dbReference>
<keyword evidence="5" id="KW-0001">2Fe-2S</keyword>
<dbReference type="InterPro" id="IPR016454">
    <property type="entry name" value="Cysteine_dSase"/>
</dbReference>
<dbReference type="PANTHER" id="PTHR11601">
    <property type="entry name" value="CYSTEINE DESULFURYLASE FAMILY MEMBER"/>
    <property type="match status" value="1"/>
</dbReference>
<reference evidence="13 14" key="1">
    <citation type="submission" date="2019-02" db="EMBL/GenBank/DDBJ databases">
        <authorList>
            <person name="Manzano-Marin A."/>
            <person name="Manzano-Marin A."/>
        </authorList>
    </citation>
    <scope>NUCLEOTIDE SEQUENCE [LARGE SCALE GENOMIC DNA]</scope>
    <source>
        <strain evidence="13 14">ErCipiceae</strain>
    </source>
</reference>
<dbReference type="InterPro" id="IPR015424">
    <property type="entry name" value="PyrdxlP-dep_Trfase"/>
</dbReference>
<dbReference type="GO" id="GO:0046872">
    <property type="term" value="F:metal ion binding"/>
    <property type="evidence" value="ECO:0007669"/>
    <property type="project" value="UniProtKB-KW"/>
</dbReference>
<dbReference type="InterPro" id="IPR020578">
    <property type="entry name" value="Aminotrans_V_PyrdxlP_BS"/>
</dbReference>
<comment type="cofactor">
    <cofactor evidence="1 11">
        <name>pyridoxal 5'-phosphate</name>
        <dbReference type="ChEBI" id="CHEBI:597326"/>
    </cofactor>
</comment>
<evidence type="ECO:0000256" key="1">
    <source>
        <dbReference type="ARBA" id="ARBA00001933"/>
    </source>
</evidence>
<keyword evidence="9" id="KW-0411">Iron-sulfur</keyword>
<comment type="similarity">
    <text evidence="2">Belongs to the class-V pyridoxal-phosphate-dependent aminotransferase family. NifS/IscS subfamily.</text>
</comment>
<dbReference type="Proteomes" id="UP000294289">
    <property type="component" value="Chromosome"/>
</dbReference>
<name>A0A803FSW9_9GAMM</name>
<evidence type="ECO:0000256" key="2">
    <source>
        <dbReference type="ARBA" id="ARBA00006490"/>
    </source>
</evidence>
<dbReference type="SUPFAM" id="SSF53383">
    <property type="entry name" value="PLP-dependent transferases"/>
    <property type="match status" value="1"/>
</dbReference>
<evidence type="ECO:0000256" key="7">
    <source>
        <dbReference type="ARBA" id="ARBA00022898"/>
    </source>
</evidence>
<evidence type="ECO:0000256" key="4">
    <source>
        <dbReference type="ARBA" id="ARBA00022679"/>
    </source>
</evidence>
<evidence type="ECO:0000256" key="8">
    <source>
        <dbReference type="ARBA" id="ARBA00023004"/>
    </source>
</evidence>
<evidence type="ECO:0000313" key="14">
    <source>
        <dbReference type="Proteomes" id="UP000294289"/>
    </source>
</evidence>
<dbReference type="NCBIfam" id="NF010611">
    <property type="entry name" value="PRK14012.1"/>
    <property type="match status" value="1"/>
</dbReference>
<dbReference type="FunFam" id="3.40.640.10:FF:000003">
    <property type="entry name" value="Cysteine desulfurase IscS"/>
    <property type="match status" value="1"/>
</dbReference>
<evidence type="ECO:0000313" key="13">
    <source>
        <dbReference type="EMBL" id="VFP87258.1"/>
    </source>
</evidence>
<dbReference type="RefSeq" id="WP_157990783.1">
    <property type="nucleotide sequence ID" value="NZ_LR217737.1"/>
</dbReference>
<sequence length="378" mass="41958">MKLPIYLDYSSTTPTDPIVVEKMLHYLTVDGIFGNPASRSHRYGWQAEEAVDISRQQIAELLCVDARAIIFTSGATESNNLAIKGAASYYQYKGRHIITSTTEHQSVLNTCKQLEREGFVITYLQPHYSGNITPQQLETAIRHDTILVSLMHVNNELGIIQDISSIGDICYKYGIIFHVDAAQSAGKVPITLNKLKIDLMSISAHKIYGPKGIGALFIRNKPPVHITTQIHGGGQERGIRSGTLPVHQIVGMGQAYHIANNTMSSDMKRIRTLRHRLWKGISHIRSISINGSLDHNAGHILNISFRNINPEILMINLQDLAVSTGSACHSSNIVPSHVLKEIGVSDEMARSSIRFSLGRFSTIEEIDYVINLINQVMQ</sequence>
<dbReference type="PANTHER" id="PTHR11601:SF34">
    <property type="entry name" value="CYSTEINE DESULFURASE"/>
    <property type="match status" value="1"/>
</dbReference>
<accession>A0A803FSW9</accession>
<dbReference type="InterPro" id="IPR015422">
    <property type="entry name" value="PyrdxlP-dep_Trfase_small"/>
</dbReference>
<gene>
    <name evidence="13" type="primary">iscS</name>
    <name evidence="13" type="ORF">ERCIPICE3303_070</name>
</gene>
<dbReference type="PROSITE" id="PS00595">
    <property type="entry name" value="AA_TRANSFER_CLASS_5"/>
    <property type="match status" value="1"/>
</dbReference>
<dbReference type="PIRSF" id="PIRSF005572">
    <property type="entry name" value="NifS"/>
    <property type="match status" value="1"/>
</dbReference>
<dbReference type="InterPro" id="IPR000192">
    <property type="entry name" value="Aminotrans_V_dom"/>
</dbReference>
<feature type="domain" description="Aminotransferase class V" evidence="12">
    <location>
        <begin position="5"/>
        <end position="369"/>
    </location>
</feature>